<dbReference type="PANTHER" id="PTHR32309">
    <property type="entry name" value="TYROSINE-PROTEIN KINASE"/>
    <property type="match status" value="1"/>
</dbReference>
<dbReference type="Pfam" id="PF02706">
    <property type="entry name" value="Wzz"/>
    <property type="match status" value="1"/>
</dbReference>
<accession>A0ABW0I259</accession>
<evidence type="ECO:0000259" key="8">
    <source>
        <dbReference type="Pfam" id="PF02706"/>
    </source>
</evidence>
<evidence type="ECO:0000256" key="2">
    <source>
        <dbReference type="ARBA" id="ARBA00006683"/>
    </source>
</evidence>
<dbReference type="RefSeq" id="WP_378138871.1">
    <property type="nucleotide sequence ID" value="NZ_JBHSMI010000062.1"/>
</dbReference>
<proteinExistence type="inferred from homology"/>
<evidence type="ECO:0000256" key="6">
    <source>
        <dbReference type="ARBA" id="ARBA00023136"/>
    </source>
</evidence>
<dbReference type="PANTHER" id="PTHR32309:SF31">
    <property type="entry name" value="CAPSULAR EXOPOLYSACCHARIDE FAMILY"/>
    <property type="match status" value="1"/>
</dbReference>
<evidence type="ECO:0000256" key="3">
    <source>
        <dbReference type="ARBA" id="ARBA00022475"/>
    </source>
</evidence>
<name>A0ABW0I259_9BACL</name>
<evidence type="ECO:0000256" key="1">
    <source>
        <dbReference type="ARBA" id="ARBA00004651"/>
    </source>
</evidence>
<dbReference type="InterPro" id="IPR050445">
    <property type="entry name" value="Bact_polysacc_biosynth/exp"/>
</dbReference>
<evidence type="ECO:0000256" key="4">
    <source>
        <dbReference type="ARBA" id="ARBA00022692"/>
    </source>
</evidence>
<feature type="transmembrane region" description="Helical" evidence="7">
    <location>
        <begin position="34"/>
        <end position="52"/>
    </location>
</feature>
<gene>
    <name evidence="9" type="ORF">ACFPOF_28980</name>
</gene>
<comment type="subcellular location">
    <subcellularLocation>
        <location evidence="1">Cell membrane</location>
        <topology evidence="1">Multi-pass membrane protein</topology>
    </subcellularLocation>
</comment>
<organism evidence="9 10">
    <name type="scientific">Cohnella soli</name>
    <dbReference type="NCBI Taxonomy" id="425005"/>
    <lineage>
        <taxon>Bacteria</taxon>
        <taxon>Bacillati</taxon>
        <taxon>Bacillota</taxon>
        <taxon>Bacilli</taxon>
        <taxon>Bacillales</taxon>
        <taxon>Paenibacillaceae</taxon>
        <taxon>Cohnella</taxon>
    </lineage>
</organism>
<comment type="similarity">
    <text evidence="2">Belongs to the CpsC/CapA family.</text>
</comment>
<keyword evidence="3" id="KW-1003">Cell membrane</keyword>
<keyword evidence="5 7" id="KW-1133">Transmembrane helix</keyword>
<evidence type="ECO:0000313" key="10">
    <source>
        <dbReference type="Proteomes" id="UP001596113"/>
    </source>
</evidence>
<keyword evidence="4 7" id="KW-0812">Transmembrane</keyword>
<keyword evidence="6 7" id="KW-0472">Membrane</keyword>
<feature type="transmembrane region" description="Helical" evidence="7">
    <location>
        <begin position="178"/>
        <end position="197"/>
    </location>
</feature>
<dbReference type="InterPro" id="IPR003856">
    <property type="entry name" value="LPS_length_determ_N"/>
</dbReference>
<reference evidence="10" key="1">
    <citation type="journal article" date="2019" name="Int. J. Syst. Evol. Microbiol.">
        <title>The Global Catalogue of Microorganisms (GCM) 10K type strain sequencing project: providing services to taxonomists for standard genome sequencing and annotation.</title>
        <authorList>
            <consortium name="The Broad Institute Genomics Platform"/>
            <consortium name="The Broad Institute Genome Sequencing Center for Infectious Disease"/>
            <person name="Wu L."/>
            <person name="Ma J."/>
        </authorList>
    </citation>
    <scope>NUCLEOTIDE SEQUENCE [LARGE SCALE GENOMIC DNA]</scope>
    <source>
        <strain evidence="10">CGMCC 1.18575</strain>
    </source>
</reference>
<dbReference type="EMBL" id="JBHSMI010000062">
    <property type="protein sequence ID" value="MFC5406778.1"/>
    <property type="molecule type" value="Genomic_DNA"/>
</dbReference>
<sequence>MEEERTFKEDQHTPASGVKEINLKELFNVIRRRLWIAVVTTIVCAILGGMYSTRSQTPMYASTARIIIMVDSEQMLGTVKAFLREPVVLKQAIAELGGDVTVGYLRNSISVGSVEGTLITLVTAVDTDTRSAARMANATVDAFSKQITRYFPTASAQVLTEADPDAVSAPINPPSNRAFIFGTIAGLFVGIGLIFLVDSLDDTIRTRRDVERQLNMYLLGQTTKFKKRDVAARARRSKTVQKRGESINVQE</sequence>
<keyword evidence="10" id="KW-1185">Reference proteome</keyword>
<comment type="caution">
    <text evidence="9">The sequence shown here is derived from an EMBL/GenBank/DDBJ whole genome shotgun (WGS) entry which is preliminary data.</text>
</comment>
<dbReference type="Proteomes" id="UP001596113">
    <property type="component" value="Unassembled WGS sequence"/>
</dbReference>
<evidence type="ECO:0000256" key="7">
    <source>
        <dbReference type="SAM" id="Phobius"/>
    </source>
</evidence>
<protein>
    <submittedName>
        <fullName evidence="9">YveK family protein</fullName>
    </submittedName>
</protein>
<feature type="domain" description="Polysaccharide chain length determinant N-terminal" evidence="8">
    <location>
        <begin position="20"/>
        <end position="69"/>
    </location>
</feature>
<evidence type="ECO:0000256" key="5">
    <source>
        <dbReference type="ARBA" id="ARBA00022989"/>
    </source>
</evidence>
<evidence type="ECO:0000313" key="9">
    <source>
        <dbReference type="EMBL" id="MFC5406778.1"/>
    </source>
</evidence>